<dbReference type="InterPro" id="IPR027417">
    <property type="entry name" value="P-loop_NTPase"/>
</dbReference>
<dbReference type="EMBL" id="JAKREW010000014">
    <property type="protein sequence ID" value="MCG7506508.1"/>
    <property type="molecule type" value="Genomic_DNA"/>
</dbReference>
<organism evidence="2 3">
    <name type="scientific">Mesorhizobium retamae</name>
    <dbReference type="NCBI Taxonomy" id="2912854"/>
    <lineage>
        <taxon>Bacteria</taxon>
        <taxon>Pseudomonadati</taxon>
        <taxon>Pseudomonadota</taxon>
        <taxon>Alphaproteobacteria</taxon>
        <taxon>Hyphomicrobiales</taxon>
        <taxon>Phyllobacteriaceae</taxon>
        <taxon>Mesorhizobium</taxon>
    </lineage>
</organism>
<name>A0ABS9QGE2_9HYPH</name>
<keyword evidence="3" id="KW-1185">Reference proteome</keyword>
<evidence type="ECO:0000313" key="3">
    <source>
        <dbReference type="Proteomes" id="UP001201701"/>
    </source>
</evidence>
<evidence type="ECO:0000259" key="1">
    <source>
        <dbReference type="Pfam" id="PF12705"/>
    </source>
</evidence>
<reference evidence="2 3" key="1">
    <citation type="submission" date="2022-02" db="EMBL/GenBank/DDBJ databases">
        <title>Draft genome sequence of Mezorhizobium retamae strain IRAMC:0171 isolated from Retama raetam nodules.</title>
        <authorList>
            <person name="Bengaied R."/>
            <person name="Sbissi I."/>
            <person name="Huber K."/>
            <person name="Ghodbane F."/>
            <person name="Nouioui I."/>
            <person name="Tarhouni M."/>
            <person name="Gtari M."/>
        </authorList>
    </citation>
    <scope>NUCLEOTIDE SEQUENCE [LARGE SCALE GENOMIC DNA]</scope>
    <source>
        <strain evidence="2 3">IRAMC:0171</strain>
    </source>
</reference>
<gene>
    <name evidence="2" type="primary">addB</name>
    <name evidence="2" type="ORF">L4923_15890</name>
</gene>
<dbReference type="RefSeq" id="WP_239366752.1">
    <property type="nucleotide sequence ID" value="NZ_JAKREW010000014.1"/>
</dbReference>
<dbReference type="Pfam" id="PF12705">
    <property type="entry name" value="PDDEXK_1"/>
    <property type="match status" value="1"/>
</dbReference>
<feature type="domain" description="PD-(D/E)XK endonuclease-like" evidence="1">
    <location>
        <begin position="767"/>
        <end position="999"/>
    </location>
</feature>
<dbReference type="InterPro" id="IPR014153">
    <property type="entry name" value="Ds_break_AddB"/>
</dbReference>
<sequence length="1048" mass="112999">MSGSPRVYSIAPGSPFLRTLADALIEGRLIPGFRYEGDPLALAGTTIYVPTRRAARALRAMFAERLGGRSAILPVIKPLGEFDEDEAAFDQEAEDAGSIDLAPPVAALERLLLLAPLVRTWKRQLPAHVAALFAEEVVVPASAADAIWLARDLARLMDEIETEGSDWAKLAGLVEGNLAGWWQVTLDFLKIVTEAWPGILAERDRSNPAAHRSALIRLEAERLKRNPPAGPVIAAGSTGSIPATADLLATIAGLPNGAVVLPGLDIEMDQPSFEAIIAPDARPALLGHPQYGLAKLIGRIGILRSDVEELDRVEGADRHDEALRHRAALVAEALRPAETTELWAETRARFGDADILAALQGVTLVEAANERDEAVSIALALRRAVESPGRRAALVTGDRALARRVSAELLRLGIIADDSGGRPLADTPPASLLRLLLDTVLRPGDPIAILALLKHPLLGLGLPRADVRRAAEAVELVALRGGTGRPDIAVLGALFETRLVEAQQADRRPFWLSRLSAGRIEKAQLMLAKLGEAVAPLAACRTEPESDVATLVRASIVALEGLGRSENGSLSDLYDGDAGEKLAELLRGLIGANAIFTLSPQEWPDVAMALIAPETVKPARGADAAIAIWGTLEARLQHVDTLVVGGLNEGVWPRKPEGDRFMSRLMKTGIELEPPERRIGLAAHDFQMAMGAPNVVLTRSARAGDAPAVASRWLQRILTFVGRAQAEPMRRRGNELLAWARALDAGPKVDFAPRPQPKPPLENRPRHFSVTEIETLRRDPYAVYARRILGLMSLEPVIRDPGAAERGTLFHAILHHFSQAVADPQAPEALAILLEAGRACFTEAALPADVEAVWWPRFEKLAVGIIDWERSRAEAVVQRHSEERADKTVVGQSGVTLSGYADRVDLLAGGMADILDFKTGSSPSKAQAHTLLAPQLALEAALLKRGAFRDIGVREPAELAFVRLRANGEVEQESILEYNRKPRSASDLGEEAWARLEKLLFHYADPQTGYLSRALPFREGETDGDYDHLARVLEWSAGGDGPDEGGEA</sequence>
<dbReference type="Proteomes" id="UP001201701">
    <property type="component" value="Unassembled WGS sequence"/>
</dbReference>
<comment type="caution">
    <text evidence="2">The sequence shown here is derived from an EMBL/GenBank/DDBJ whole genome shotgun (WGS) entry which is preliminary data.</text>
</comment>
<accession>A0ABS9QGE2</accession>
<dbReference type="Gene3D" id="3.90.320.10">
    <property type="match status" value="1"/>
</dbReference>
<dbReference type="InterPro" id="IPR038726">
    <property type="entry name" value="PDDEXK_AddAB-type"/>
</dbReference>
<dbReference type="InterPro" id="IPR011604">
    <property type="entry name" value="PDDEXK-like_dom_sf"/>
</dbReference>
<dbReference type="NCBIfam" id="TIGR02786">
    <property type="entry name" value="addB_alphas"/>
    <property type="match status" value="1"/>
</dbReference>
<proteinExistence type="predicted"/>
<protein>
    <submittedName>
        <fullName evidence="2">Double-strand break repair protein AddB</fullName>
    </submittedName>
</protein>
<dbReference type="SUPFAM" id="SSF52540">
    <property type="entry name" value="P-loop containing nucleoside triphosphate hydrolases"/>
    <property type="match status" value="1"/>
</dbReference>
<evidence type="ECO:0000313" key="2">
    <source>
        <dbReference type="EMBL" id="MCG7506508.1"/>
    </source>
</evidence>